<evidence type="ECO:0000256" key="2">
    <source>
        <dbReference type="SAM" id="Phobius"/>
    </source>
</evidence>
<keyword evidence="2" id="KW-0472">Membrane</keyword>
<keyword evidence="5" id="KW-1185">Reference proteome</keyword>
<evidence type="ECO:0000259" key="3">
    <source>
        <dbReference type="Pfam" id="PF01757"/>
    </source>
</evidence>
<reference evidence="5" key="1">
    <citation type="journal article" date="2019" name="Int. J. Syst. Evol. Microbiol.">
        <title>The Global Catalogue of Microorganisms (GCM) 10K type strain sequencing project: providing services to taxonomists for standard genome sequencing and annotation.</title>
        <authorList>
            <consortium name="The Broad Institute Genomics Platform"/>
            <consortium name="The Broad Institute Genome Sequencing Center for Infectious Disease"/>
            <person name="Wu L."/>
            <person name="Ma J."/>
        </authorList>
    </citation>
    <scope>NUCLEOTIDE SEQUENCE [LARGE SCALE GENOMIC DNA]</scope>
    <source>
        <strain evidence="5">JCM 19015</strain>
    </source>
</reference>
<feature type="transmembrane region" description="Helical" evidence="2">
    <location>
        <begin position="51"/>
        <end position="69"/>
    </location>
</feature>
<feature type="transmembrane region" description="Helical" evidence="2">
    <location>
        <begin position="317"/>
        <end position="338"/>
    </location>
</feature>
<name>A0ABP8ZDK9_9MICO</name>
<feature type="transmembrane region" description="Helical" evidence="2">
    <location>
        <begin position="344"/>
        <end position="366"/>
    </location>
</feature>
<proteinExistence type="predicted"/>
<sequence>MAASERSVAFTGRVSLTSHQYAPRTLVRRTRVTTLERRAGRTPRLNTLTGLRFGAAALVLLHHVSYFLVPNGPFGNLFGSGYVGVAFFFVLSGFVLGWVHDGRVSLRDFYARRFARIYPLQLVTAAAAVPVVLILGVSLSWPRVIANLLLVHSWVPLESWGSSLNGASWSLACEAFFYAMFPVVIAVVTRVRFRTLAMTTFLALVVVAIAVRSSTSAEIASGLLYKGPWYRLGEFVLGVALAVAVRRGYRSRVSLNWAMAVAATTYGLIVGALPLLSVSTTRVVADLLILPATCLLIVAAATSDLDGRRNGFASNVVVKLGEASFALYMCHFLVLQMWTRFVAALMPVWLSCVVVIALSIALSIVLHQFVERPAERVLRFLLSSRAQPKRAVSIGADRYTDSGDGTNRASAEMSPGTR</sequence>
<dbReference type="InterPro" id="IPR050879">
    <property type="entry name" value="Acyltransferase_3"/>
</dbReference>
<keyword evidence="4" id="KW-0808">Transferase</keyword>
<accession>A0ABP8ZDK9</accession>
<dbReference type="Proteomes" id="UP001500121">
    <property type="component" value="Unassembled WGS sequence"/>
</dbReference>
<protein>
    <submittedName>
        <fullName evidence="4">Acyltransferase</fullName>
    </submittedName>
</protein>
<evidence type="ECO:0000313" key="4">
    <source>
        <dbReference type="EMBL" id="GAA4753839.1"/>
    </source>
</evidence>
<feature type="transmembrane region" description="Helical" evidence="2">
    <location>
        <begin position="283"/>
        <end position="305"/>
    </location>
</feature>
<dbReference type="GO" id="GO:0016746">
    <property type="term" value="F:acyltransferase activity"/>
    <property type="evidence" value="ECO:0007669"/>
    <property type="project" value="UniProtKB-KW"/>
</dbReference>
<feature type="region of interest" description="Disordered" evidence="1">
    <location>
        <begin position="396"/>
        <end position="418"/>
    </location>
</feature>
<dbReference type="InterPro" id="IPR002656">
    <property type="entry name" value="Acyl_transf_3_dom"/>
</dbReference>
<comment type="caution">
    <text evidence="4">The sequence shown here is derived from an EMBL/GenBank/DDBJ whole genome shotgun (WGS) entry which is preliminary data.</text>
</comment>
<gene>
    <name evidence="4" type="ORF">GCM10025783_28450</name>
</gene>
<dbReference type="PANTHER" id="PTHR23028">
    <property type="entry name" value="ACETYLTRANSFERASE"/>
    <property type="match status" value="1"/>
</dbReference>
<feature type="transmembrane region" description="Helical" evidence="2">
    <location>
        <begin position="81"/>
        <end position="99"/>
    </location>
</feature>
<feature type="transmembrane region" description="Helical" evidence="2">
    <location>
        <begin position="120"/>
        <end position="141"/>
    </location>
</feature>
<evidence type="ECO:0000313" key="5">
    <source>
        <dbReference type="Proteomes" id="UP001500121"/>
    </source>
</evidence>
<feature type="domain" description="Acyltransferase 3" evidence="3">
    <location>
        <begin position="48"/>
        <end position="366"/>
    </location>
</feature>
<feature type="transmembrane region" description="Helical" evidence="2">
    <location>
        <begin position="257"/>
        <end position="277"/>
    </location>
</feature>
<feature type="transmembrane region" description="Helical" evidence="2">
    <location>
        <begin position="227"/>
        <end position="245"/>
    </location>
</feature>
<feature type="transmembrane region" description="Helical" evidence="2">
    <location>
        <begin position="195"/>
        <end position="215"/>
    </location>
</feature>
<keyword evidence="4" id="KW-0012">Acyltransferase</keyword>
<keyword evidence="2" id="KW-1133">Transmembrane helix</keyword>
<evidence type="ECO:0000256" key="1">
    <source>
        <dbReference type="SAM" id="MobiDB-lite"/>
    </source>
</evidence>
<feature type="transmembrane region" description="Helical" evidence="2">
    <location>
        <begin position="167"/>
        <end position="188"/>
    </location>
</feature>
<dbReference type="Pfam" id="PF01757">
    <property type="entry name" value="Acyl_transf_3"/>
    <property type="match status" value="1"/>
</dbReference>
<organism evidence="4 5">
    <name type="scientific">Amnibacterium soli</name>
    <dbReference type="NCBI Taxonomy" id="1282736"/>
    <lineage>
        <taxon>Bacteria</taxon>
        <taxon>Bacillati</taxon>
        <taxon>Actinomycetota</taxon>
        <taxon>Actinomycetes</taxon>
        <taxon>Micrococcales</taxon>
        <taxon>Microbacteriaceae</taxon>
        <taxon>Amnibacterium</taxon>
    </lineage>
</organism>
<keyword evidence="2" id="KW-0812">Transmembrane</keyword>
<dbReference type="PANTHER" id="PTHR23028:SF53">
    <property type="entry name" value="ACYL_TRANSF_3 DOMAIN-CONTAINING PROTEIN"/>
    <property type="match status" value="1"/>
</dbReference>
<dbReference type="EMBL" id="BAABLP010000006">
    <property type="protein sequence ID" value="GAA4753839.1"/>
    <property type="molecule type" value="Genomic_DNA"/>
</dbReference>